<keyword evidence="2" id="KW-0472">Membrane</keyword>
<comment type="caution">
    <text evidence="3">The sequence shown here is derived from an EMBL/GenBank/DDBJ whole genome shotgun (WGS) entry which is preliminary data.</text>
</comment>
<feature type="compositionally biased region" description="Polar residues" evidence="1">
    <location>
        <begin position="673"/>
        <end position="698"/>
    </location>
</feature>
<feature type="compositionally biased region" description="Low complexity" evidence="1">
    <location>
        <begin position="29"/>
        <end position="50"/>
    </location>
</feature>
<proteinExistence type="predicted"/>
<keyword evidence="4" id="KW-1185">Reference proteome</keyword>
<dbReference type="OrthoDB" id="3365211at2759"/>
<dbReference type="Proteomes" id="UP000256328">
    <property type="component" value="Unassembled WGS sequence"/>
</dbReference>
<feature type="compositionally biased region" description="Basic and acidic residues" evidence="1">
    <location>
        <begin position="607"/>
        <end position="616"/>
    </location>
</feature>
<dbReference type="AlphaFoldDB" id="A0A3D8QUQ2"/>
<dbReference type="PANTHER" id="PTHR35872">
    <property type="entry name" value="INTEGRAL MEMBRANE PROTEIN (AFU_ORTHOLOGUE AFUA_5G07110)"/>
    <property type="match status" value="1"/>
</dbReference>
<reference evidence="3 4" key="1">
    <citation type="journal article" date="2018" name="IMA Fungus">
        <title>IMA Genome-F 9: Draft genome sequence of Annulohypoxylon stygium, Aspergillus mulundensis, Berkeleyomyces basicola (syn. Thielaviopsis basicola), Ceratocystis smalleyi, two Cercospora beticola strains, Coleophoma cylindrospora, Fusarium fracticaudum, Phialophora cf. hyalina, and Morchella septimelata.</title>
        <authorList>
            <person name="Wingfield B.D."/>
            <person name="Bills G.F."/>
            <person name="Dong Y."/>
            <person name="Huang W."/>
            <person name="Nel W.J."/>
            <person name="Swalarsk-Parry B.S."/>
            <person name="Vaghefi N."/>
            <person name="Wilken P.M."/>
            <person name="An Z."/>
            <person name="de Beer Z.W."/>
            <person name="De Vos L."/>
            <person name="Chen L."/>
            <person name="Duong T.A."/>
            <person name="Gao Y."/>
            <person name="Hammerbacher A."/>
            <person name="Kikkert J.R."/>
            <person name="Li Y."/>
            <person name="Li H."/>
            <person name="Li K."/>
            <person name="Li Q."/>
            <person name="Liu X."/>
            <person name="Ma X."/>
            <person name="Naidoo K."/>
            <person name="Pethybridge S.J."/>
            <person name="Sun J."/>
            <person name="Steenkamp E.T."/>
            <person name="van der Nest M.A."/>
            <person name="van Wyk S."/>
            <person name="Wingfield M.J."/>
            <person name="Xiong C."/>
            <person name="Yue Q."/>
            <person name="Zhang X."/>
        </authorList>
    </citation>
    <scope>NUCLEOTIDE SEQUENCE [LARGE SCALE GENOMIC DNA]</scope>
    <source>
        <strain evidence="3 4">BP5796</strain>
    </source>
</reference>
<dbReference type="Pfam" id="PF11204">
    <property type="entry name" value="DUF2985"/>
    <property type="match status" value="1"/>
</dbReference>
<gene>
    <name evidence="3" type="ORF">BP5796_10184</name>
</gene>
<feature type="compositionally biased region" description="Basic and acidic residues" evidence="1">
    <location>
        <begin position="114"/>
        <end position="123"/>
    </location>
</feature>
<name>A0A3D8QUQ2_9HELO</name>
<keyword evidence="2" id="KW-1133">Transmembrane helix</keyword>
<feature type="region of interest" description="Disordered" evidence="1">
    <location>
        <begin position="170"/>
        <end position="226"/>
    </location>
</feature>
<keyword evidence="2" id="KW-0812">Transmembrane</keyword>
<feature type="region of interest" description="Disordered" evidence="1">
    <location>
        <begin position="597"/>
        <end position="698"/>
    </location>
</feature>
<evidence type="ECO:0000256" key="2">
    <source>
        <dbReference type="SAM" id="Phobius"/>
    </source>
</evidence>
<feature type="compositionally biased region" description="Polar residues" evidence="1">
    <location>
        <begin position="1"/>
        <end position="28"/>
    </location>
</feature>
<organism evidence="3 4">
    <name type="scientific">Coleophoma crateriformis</name>
    <dbReference type="NCBI Taxonomy" id="565419"/>
    <lineage>
        <taxon>Eukaryota</taxon>
        <taxon>Fungi</taxon>
        <taxon>Dikarya</taxon>
        <taxon>Ascomycota</taxon>
        <taxon>Pezizomycotina</taxon>
        <taxon>Leotiomycetes</taxon>
        <taxon>Helotiales</taxon>
        <taxon>Dermateaceae</taxon>
        <taxon>Coleophoma</taxon>
    </lineage>
</organism>
<protein>
    <recommendedName>
        <fullName evidence="5">Integral membrane protein</fullName>
    </recommendedName>
</protein>
<feature type="compositionally biased region" description="Polar residues" evidence="1">
    <location>
        <begin position="204"/>
        <end position="219"/>
    </location>
</feature>
<feature type="transmembrane region" description="Helical" evidence="2">
    <location>
        <begin position="550"/>
        <end position="574"/>
    </location>
</feature>
<dbReference type="PANTHER" id="PTHR35872:SF2">
    <property type="entry name" value="INTEGRAL MEMBRANE PROTEIN (AFU_ORTHOLOGUE AFUA_5G07110)"/>
    <property type="match status" value="1"/>
</dbReference>
<dbReference type="EMBL" id="PDLN01000015">
    <property type="protein sequence ID" value="RDW65492.1"/>
    <property type="molecule type" value="Genomic_DNA"/>
</dbReference>
<accession>A0A3D8QUQ2</accession>
<evidence type="ECO:0000313" key="3">
    <source>
        <dbReference type="EMBL" id="RDW65492.1"/>
    </source>
</evidence>
<evidence type="ECO:0000313" key="4">
    <source>
        <dbReference type="Proteomes" id="UP000256328"/>
    </source>
</evidence>
<evidence type="ECO:0000256" key="1">
    <source>
        <dbReference type="SAM" id="MobiDB-lite"/>
    </source>
</evidence>
<dbReference type="InterPro" id="IPR021369">
    <property type="entry name" value="DUF2985"/>
</dbReference>
<feature type="region of interest" description="Disordered" evidence="1">
    <location>
        <begin position="270"/>
        <end position="311"/>
    </location>
</feature>
<feature type="transmembrane region" description="Helical" evidence="2">
    <location>
        <begin position="369"/>
        <end position="397"/>
    </location>
</feature>
<sequence>MPPKNSSTSNASSPQLRPSSAASQPQTTSNRPPAGNSSRPPSSNAPSGSPTIQYAPISTPAEQPRARPRFLSIDSGASQRPSIRIRRFPSYVSTATGTLGQDYAPGAPAINEAPRIRADPEHGGRRRSNSEPQRLYLNSPEFRAQGLAPRGSQSHMQAYMPNITEGAQAGANAEPFPQLPPFEEGRPGSQPTTAPKRSRGRLFRSSTRADPTNPATPSQDESEYESGLVDVLDLVDPEVSTLNTLTNVQNSLFVPQLGWLVNRRPTYTLTRRPEEQGPPPSVPQEGDQDSDFTDERPQDGLSRADTSASITSRPTEGHYAILPHGINLEGWSAEDRAELNDHVRHMLHSKRSKFKRSMRGFGQYVKRPLGFFVTLYATLITLFGLAWVLFLIGWINVGGKQDYIINVIDEIMVALFAIMGDGLAPFRIVDTYHMCFIAHYHHLTWRLRKEKALPKLENKNDLPPLQPADVEAGNKDEEFSVLSPKQQKRLVHHQNKFAASHTFYKPHETTTHHAFPLRYLVAIVCLLDAHSCLQIALGSCTWAINYKHRPFALTTVILCCSITVNITAGVVIMIGDRRTRKKDVLELMHKQELTAEAMEKVKRKREREREQKRSNDELMTSPLSLDITKPSPIEPNEKYEPMTSPNGTHMTPTSPTSPVSRKPLPLPNEGSEKTTSSIPTSPTAGGPISQSPLGNKSV</sequence>
<evidence type="ECO:0008006" key="5">
    <source>
        <dbReference type="Google" id="ProtNLM"/>
    </source>
</evidence>
<feature type="compositionally biased region" description="Polar residues" evidence="1">
    <location>
        <begin position="643"/>
        <end position="659"/>
    </location>
</feature>
<feature type="transmembrane region" description="Helical" evidence="2">
    <location>
        <begin position="519"/>
        <end position="544"/>
    </location>
</feature>
<feature type="region of interest" description="Disordered" evidence="1">
    <location>
        <begin position="1"/>
        <end position="137"/>
    </location>
</feature>